<evidence type="ECO:0000313" key="1">
    <source>
        <dbReference type="EMBL" id="KAH0892303.1"/>
    </source>
</evidence>
<reference evidence="1 2" key="1">
    <citation type="submission" date="2021-05" db="EMBL/GenBank/DDBJ databases">
        <title>Genome Assembly of Synthetic Allotetraploid Brassica napus Reveals Homoeologous Exchanges between Subgenomes.</title>
        <authorList>
            <person name="Davis J.T."/>
        </authorList>
    </citation>
    <scope>NUCLEOTIDE SEQUENCE [LARGE SCALE GENOMIC DNA]</scope>
    <source>
        <strain evidence="2">cv. Da-Ae</strain>
        <tissue evidence="1">Seedling</tissue>
    </source>
</reference>
<keyword evidence="2" id="KW-1185">Reference proteome</keyword>
<dbReference type="EMBL" id="JAGKQM010000013">
    <property type="protein sequence ID" value="KAH0892303.1"/>
    <property type="molecule type" value="Genomic_DNA"/>
</dbReference>
<name>A0ABQ8AIN3_BRANA</name>
<proteinExistence type="predicted"/>
<evidence type="ECO:0000313" key="2">
    <source>
        <dbReference type="Proteomes" id="UP000824890"/>
    </source>
</evidence>
<comment type="caution">
    <text evidence="1">The sequence shown here is derived from an EMBL/GenBank/DDBJ whole genome shotgun (WGS) entry which is preliminary data.</text>
</comment>
<sequence length="182" mass="21143">MKGVVQKHPSYEHILLRIYFYLIGCMPESLFRLRKDGNLVLDQVNYAMYQTHLLKVIESDEEVEPAEPIGKSGPRGKGKAVASHKQISGSVSQLLLKIKENFRNAAKRHLNLYIHLVVQCELLKMTTLNHESELYWTAIDYLVSDESGCQIFMSLPNEEERIKFLERKREELTGRHELKFIL</sequence>
<accession>A0ABQ8AIN3</accession>
<gene>
    <name evidence="1" type="ORF">HID58_054732</name>
</gene>
<organism evidence="1 2">
    <name type="scientific">Brassica napus</name>
    <name type="common">Rape</name>
    <dbReference type="NCBI Taxonomy" id="3708"/>
    <lineage>
        <taxon>Eukaryota</taxon>
        <taxon>Viridiplantae</taxon>
        <taxon>Streptophyta</taxon>
        <taxon>Embryophyta</taxon>
        <taxon>Tracheophyta</taxon>
        <taxon>Spermatophyta</taxon>
        <taxon>Magnoliopsida</taxon>
        <taxon>eudicotyledons</taxon>
        <taxon>Gunneridae</taxon>
        <taxon>Pentapetalae</taxon>
        <taxon>rosids</taxon>
        <taxon>malvids</taxon>
        <taxon>Brassicales</taxon>
        <taxon>Brassicaceae</taxon>
        <taxon>Brassiceae</taxon>
        <taxon>Brassica</taxon>
    </lineage>
</organism>
<dbReference type="Proteomes" id="UP000824890">
    <property type="component" value="Unassembled WGS sequence"/>
</dbReference>
<protein>
    <submittedName>
        <fullName evidence="1">Uncharacterized protein</fullName>
    </submittedName>
</protein>